<keyword evidence="2" id="KW-1185">Reference proteome</keyword>
<dbReference type="InParanoid" id="G0EHA0"/>
<gene>
    <name evidence="1" type="ordered locus">Pyrfu_1466</name>
</gene>
<dbReference type="Proteomes" id="UP000001037">
    <property type="component" value="Chromosome"/>
</dbReference>
<dbReference type="eggNOG" id="arCOG06092">
    <property type="taxonomic scope" value="Archaea"/>
</dbReference>
<evidence type="ECO:0000313" key="2">
    <source>
        <dbReference type="Proteomes" id="UP000001037"/>
    </source>
</evidence>
<dbReference type="KEGG" id="pfm:Pyrfu_1466"/>
<dbReference type="EMBL" id="CP002838">
    <property type="protein sequence ID" value="AEM39324.1"/>
    <property type="molecule type" value="Genomic_DNA"/>
</dbReference>
<dbReference type="OrthoDB" id="14695at2157"/>
<organism evidence="1 2">
    <name type="scientific">Pyrolobus fumarii (strain DSM 11204 / 1A)</name>
    <dbReference type="NCBI Taxonomy" id="694429"/>
    <lineage>
        <taxon>Archaea</taxon>
        <taxon>Thermoproteota</taxon>
        <taxon>Thermoprotei</taxon>
        <taxon>Desulfurococcales</taxon>
        <taxon>Pyrodictiaceae</taxon>
        <taxon>Pyrolobus</taxon>
    </lineage>
</organism>
<proteinExistence type="predicted"/>
<accession>G0EHA0</accession>
<dbReference type="RefSeq" id="WP_014027001.1">
    <property type="nucleotide sequence ID" value="NC_015931.1"/>
</dbReference>
<sequence length="168" mass="18679">MKSRQVRLVRGFEITPAHLESLAMYHAAIDPDSGHLVCHGYSLQVVTLVVDGNPVPALLIDESLIYTSGSRNVELLVKASSKKVEHVTIDGNAIVADGIRLSNPWIFHAISMARDFKSAPTLYIITLKVDEDRESNALMLVYTKPEHHAFIALEYGRPREDKPPTLHV</sequence>
<protein>
    <submittedName>
        <fullName evidence="1">Uncharacterized protein</fullName>
    </submittedName>
</protein>
<dbReference type="HOGENOM" id="CLU_1582953_0_0_2"/>
<reference evidence="1 2" key="1">
    <citation type="journal article" date="2011" name="Stand. Genomic Sci.">
        <title>Complete genome sequence of the hyperthermophilic chemolithoautotroph Pyrolobus fumarii type strain (1A).</title>
        <authorList>
            <person name="Anderson I."/>
            <person name="Goker M."/>
            <person name="Nolan M."/>
            <person name="Lucas S."/>
            <person name="Hammon N."/>
            <person name="Deshpande S."/>
            <person name="Cheng J.F."/>
            <person name="Tapia R."/>
            <person name="Han C."/>
            <person name="Goodwin L."/>
            <person name="Pitluck S."/>
            <person name="Huntemann M."/>
            <person name="Liolios K."/>
            <person name="Ivanova N."/>
            <person name="Pagani I."/>
            <person name="Mavromatis K."/>
            <person name="Ovchinikova G."/>
            <person name="Pati A."/>
            <person name="Chen A."/>
            <person name="Palaniappan K."/>
            <person name="Land M."/>
            <person name="Hauser L."/>
            <person name="Brambilla E.M."/>
            <person name="Huber H."/>
            <person name="Yasawong M."/>
            <person name="Rohde M."/>
            <person name="Spring S."/>
            <person name="Abt B."/>
            <person name="Sikorski J."/>
            <person name="Wirth R."/>
            <person name="Detter J.C."/>
            <person name="Woyke T."/>
            <person name="Bristow J."/>
            <person name="Eisen J.A."/>
            <person name="Markowitz V."/>
            <person name="Hugenholtz P."/>
            <person name="Kyrpides N.C."/>
            <person name="Klenk H.P."/>
            <person name="Lapidus A."/>
        </authorList>
    </citation>
    <scope>NUCLEOTIDE SEQUENCE [LARGE SCALE GENOMIC DNA]</scope>
    <source>
        <strain evidence="2">DSM 11204 / 1A</strain>
    </source>
</reference>
<name>G0EHA0_PYRF1</name>
<evidence type="ECO:0000313" key="1">
    <source>
        <dbReference type="EMBL" id="AEM39324.1"/>
    </source>
</evidence>
<dbReference type="GeneID" id="11138653"/>
<dbReference type="AlphaFoldDB" id="G0EHA0"/>